<dbReference type="PANTHER" id="PTHR15889:SF2">
    <property type="entry name" value="LARGE RIBOSOMAL SUBUNIT PROTEIN ML37"/>
    <property type="match status" value="1"/>
</dbReference>
<evidence type="ECO:0000256" key="5">
    <source>
        <dbReference type="ARBA" id="ARBA00023274"/>
    </source>
</evidence>
<evidence type="ECO:0000256" key="3">
    <source>
        <dbReference type="ARBA" id="ARBA00022980"/>
    </source>
</evidence>
<keyword evidence="10" id="KW-1185">Reference proteome</keyword>
<dbReference type="InterPro" id="IPR052482">
    <property type="entry name" value="mtLSU_mL37"/>
</dbReference>
<evidence type="ECO:0000256" key="8">
    <source>
        <dbReference type="ARBA" id="ARBA00041617"/>
    </source>
</evidence>
<evidence type="ECO:0000313" key="10">
    <source>
        <dbReference type="Proteomes" id="UP001159363"/>
    </source>
</evidence>
<keyword evidence="3" id="KW-0689">Ribosomal protein</keyword>
<keyword evidence="4" id="KW-0496">Mitochondrion</keyword>
<accession>A0ABQ9IQI5</accession>
<dbReference type="PANTHER" id="PTHR15889">
    <property type="entry name" value="MITOCHONDRIAL RIBOSOMAL PROTEIN L37"/>
    <property type="match status" value="1"/>
</dbReference>
<organism evidence="9 10">
    <name type="scientific">Dryococelus australis</name>
    <dbReference type="NCBI Taxonomy" id="614101"/>
    <lineage>
        <taxon>Eukaryota</taxon>
        <taxon>Metazoa</taxon>
        <taxon>Ecdysozoa</taxon>
        <taxon>Arthropoda</taxon>
        <taxon>Hexapoda</taxon>
        <taxon>Insecta</taxon>
        <taxon>Pterygota</taxon>
        <taxon>Neoptera</taxon>
        <taxon>Polyneoptera</taxon>
        <taxon>Phasmatodea</taxon>
        <taxon>Verophasmatodea</taxon>
        <taxon>Anareolatae</taxon>
        <taxon>Phasmatidae</taxon>
        <taxon>Eurycanthinae</taxon>
        <taxon>Dryococelus</taxon>
    </lineage>
</organism>
<dbReference type="InterPro" id="IPR010793">
    <property type="entry name" value="Ribosomal_mL37/mL65"/>
</dbReference>
<dbReference type="Proteomes" id="UP001159363">
    <property type="component" value="Chromosome 1"/>
</dbReference>
<evidence type="ECO:0000313" key="9">
    <source>
        <dbReference type="EMBL" id="KAJ8898328.1"/>
    </source>
</evidence>
<sequence length="540" mass="60310">MSQGAPHQLSAPDPLIDQLAQSHINAKEIERGDVRDAMRPALPVYQVSSVQRYVCIGCHPSSITCVSGVIAPCLGLFHTEPTASLRSLSLKVHAVCRNHSWRSSTVDVKGEFWFTTTKTEAQVTMKVTTVLCNHHIGRMIRNLWKVKSKFKVIDLRTEAALAPYDIVTTDAKTVIADRLSSVEKIHIDVVGITDPPKPRDEKHRLYHKKECHVYTSVDVVVKGLDQAKVITNTVEIQDGLPTALTQPVVCSVADRVDLIERCILSSNIFEAEQEKLPRYIDPERPYHHHARIYGITDRRKTELLTSRLIQLCGALCGVSRTIVQEGPVRVNVMKDGEQLQLSVKANMLLLAGQPIPALASASDAEGMVLPTLGPVHPLISIQTDHFYEENDVYPAGDRLYPHTLVLYGNVTEVRNLYETPVTETQWLGRSLLNTFAVAAAHARRRYGADVQDLPEPVMLQCCHTDGRLFHFCTLQLNTLNLDSCNSRRNIFWSVPRKALFEFCGYDSAQPVLRGFDPEVFEMLLAFYSHGITHEAEGLAA</sequence>
<evidence type="ECO:0000256" key="2">
    <source>
        <dbReference type="ARBA" id="ARBA00022946"/>
    </source>
</evidence>
<evidence type="ECO:0000256" key="6">
    <source>
        <dbReference type="ARBA" id="ARBA00037985"/>
    </source>
</evidence>
<keyword evidence="2" id="KW-0809">Transit peptide</keyword>
<evidence type="ECO:0000256" key="4">
    <source>
        <dbReference type="ARBA" id="ARBA00023128"/>
    </source>
</evidence>
<gene>
    <name evidence="9" type="ORF">PR048_003688</name>
</gene>
<reference evidence="9 10" key="1">
    <citation type="submission" date="2023-02" db="EMBL/GenBank/DDBJ databases">
        <title>LHISI_Scaffold_Assembly.</title>
        <authorList>
            <person name="Stuart O.P."/>
            <person name="Cleave R."/>
            <person name="Magrath M.J.L."/>
            <person name="Mikheyev A.S."/>
        </authorList>
    </citation>
    <scope>NUCLEOTIDE SEQUENCE [LARGE SCALE GENOMIC DNA]</scope>
    <source>
        <strain evidence="9">Daus_M_001</strain>
        <tissue evidence="9">Leg muscle</tissue>
    </source>
</reference>
<protein>
    <recommendedName>
        <fullName evidence="7">Large ribosomal subunit protein mL37</fullName>
    </recommendedName>
    <alternativeName>
        <fullName evidence="8">39S ribosomal protein L37, mitochondrial</fullName>
    </alternativeName>
</protein>
<dbReference type="EMBL" id="JARBHB010000001">
    <property type="protein sequence ID" value="KAJ8898328.1"/>
    <property type="molecule type" value="Genomic_DNA"/>
</dbReference>
<evidence type="ECO:0000256" key="1">
    <source>
        <dbReference type="ARBA" id="ARBA00004173"/>
    </source>
</evidence>
<evidence type="ECO:0000256" key="7">
    <source>
        <dbReference type="ARBA" id="ARBA00039442"/>
    </source>
</evidence>
<name>A0ABQ9IQI5_9NEOP</name>
<comment type="subcellular location">
    <subcellularLocation>
        <location evidence="1">Mitochondrion</location>
    </subcellularLocation>
</comment>
<proteinExistence type="inferred from homology"/>
<comment type="caution">
    <text evidence="9">The sequence shown here is derived from an EMBL/GenBank/DDBJ whole genome shotgun (WGS) entry which is preliminary data.</text>
</comment>
<comment type="similarity">
    <text evidence="6">Belongs to the mitochondrion-specific ribosomal protein mL37 family.</text>
</comment>
<keyword evidence="5" id="KW-0687">Ribonucleoprotein</keyword>
<dbReference type="Pfam" id="PF07147">
    <property type="entry name" value="PDCD9"/>
    <property type="match status" value="1"/>
</dbReference>